<dbReference type="EMBL" id="JAAARO010000016">
    <property type="protein sequence ID" value="KAF5734240.1"/>
    <property type="molecule type" value="Genomic_DNA"/>
</dbReference>
<dbReference type="AlphaFoldDB" id="A0A7J7CJK6"/>
<keyword evidence="1" id="KW-0175">Coiled coil</keyword>
<protein>
    <submittedName>
        <fullName evidence="2">Uncharacterized protein</fullName>
    </submittedName>
</protein>
<sequence>MESKAASGGSTVVTSQGNPVRGIRVENPFNLKVGQVFTGFGIGCGVGIGVGRPINIGAIPMMNQVMSATKGATDAFSGVSQYANNALRKLGAKNIKAGIGCGVGLGHGFGFGLSMKPGVAQKIQASLVQVMTKMMMNFGIVPDLSIGQISIPLSMQSGMSMVGEPSIQNQIGRITQMATKLPDNCSQGLDGFGNTTPASTYKKIASKETKVDTSLGRTEKVISNFLQDPAFSEDGTNLKEVAGQLLSENNMLQVVLKHQRVIEELREQNEKLRQILVEDLKIPPRSLDLWFGFKTQVYTLQTILAKICKLDSKYSVQTTEGPLN</sequence>
<evidence type="ECO:0000313" key="3">
    <source>
        <dbReference type="Proteomes" id="UP000593562"/>
    </source>
</evidence>
<evidence type="ECO:0000313" key="2">
    <source>
        <dbReference type="EMBL" id="KAF5734240.1"/>
    </source>
</evidence>
<keyword evidence="3" id="KW-1185">Reference proteome</keyword>
<gene>
    <name evidence="2" type="ORF">HS088_TW16G00686</name>
</gene>
<dbReference type="PANTHER" id="PTHR36051:SF2">
    <property type="entry name" value="DYNAMIN"/>
    <property type="match status" value="1"/>
</dbReference>
<dbReference type="InParanoid" id="A0A7J7CJK6"/>
<feature type="coiled-coil region" evidence="1">
    <location>
        <begin position="255"/>
        <end position="282"/>
    </location>
</feature>
<reference evidence="2 3" key="1">
    <citation type="journal article" date="2020" name="Nat. Commun.">
        <title>Genome of Tripterygium wilfordii and identification of cytochrome P450 involved in triptolide biosynthesis.</title>
        <authorList>
            <person name="Tu L."/>
            <person name="Su P."/>
            <person name="Zhang Z."/>
            <person name="Gao L."/>
            <person name="Wang J."/>
            <person name="Hu T."/>
            <person name="Zhou J."/>
            <person name="Zhang Y."/>
            <person name="Zhao Y."/>
            <person name="Liu Y."/>
            <person name="Song Y."/>
            <person name="Tong Y."/>
            <person name="Lu Y."/>
            <person name="Yang J."/>
            <person name="Xu C."/>
            <person name="Jia M."/>
            <person name="Peters R.J."/>
            <person name="Huang L."/>
            <person name="Gao W."/>
        </authorList>
    </citation>
    <scope>NUCLEOTIDE SEQUENCE [LARGE SCALE GENOMIC DNA]</scope>
    <source>
        <strain evidence="3">cv. XIE 37</strain>
        <tissue evidence="2">Leaf</tissue>
    </source>
</reference>
<accession>A0A7J7CJK6</accession>
<organism evidence="2 3">
    <name type="scientific">Tripterygium wilfordii</name>
    <name type="common">Thunder God vine</name>
    <dbReference type="NCBI Taxonomy" id="458696"/>
    <lineage>
        <taxon>Eukaryota</taxon>
        <taxon>Viridiplantae</taxon>
        <taxon>Streptophyta</taxon>
        <taxon>Embryophyta</taxon>
        <taxon>Tracheophyta</taxon>
        <taxon>Spermatophyta</taxon>
        <taxon>Magnoliopsida</taxon>
        <taxon>eudicotyledons</taxon>
        <taxon>Gunneridae</taxon>
        <taxon>Pentapetalae</taxon>
        <taxon>rosids</taxon>
        <taxon>fabids</taxon>
        <taxon>Celastrales</taxon>
        <taxon>Celastraceae</taxon>
        <taxon>Tripterygium</taxon>
    </lineage>
</organism>
<dbReference type="FunCoup" id="A0A7J7CJK6">
    <property type="interactions" value="1077"/>
</dbReference>
<evidence type="ECO:0000256" key="1">
    <source>
        <dbReference type="SAM" id="Coils"/>
    </source>
</evidence>
<proteinExistence type="predicted"/>
<dbReference type="PANTHER" id="PTHR36051">
    <property type="entry name" value="DYNAMIN"/>
    <property type="match status" value="1"/>
</dbReference>
<name>A0A7J7CJK6_TRIWF</name>
<comment type="caution">
    <text evidence="2">The sequence shown here is derived from an EMBL/GenBank/DDBJ whole genome shotgun (WGS) entry which is preliminary data.</text>
</comment>
<dbReference type="Proteomes" id="UP000593562">
    <property type="component" value="Unassembled WGS sequence"/>
</dbReference>